<dbReference type="EMBL" id="ARYM01000009">
    <property type="protein sequence ID" value="KCZ98763.1"/>
    <property type="molecule type" value="Genomic_DNA"/>
</dbReference>
<protein>
    <submittedName>
        <fullName evidence="2">Uncharacterized protein</fullName>
    </submittedName>
</protein>
<reference evidence="2 3" key="1">
    <citation type="journal article" date="2014" name="Antonie Van Leeuwenhoek">
        <title>Hyphomonas beringensis sp. nov. and Hyphomonas chukchiensis sp. nov., isolated from surface seawater of the Bering Sea and Chukchi Sea.</title>
        <authorList>
            <person name="Li C."/>
            <person name="Lai Q."/>
            <person name="Li G."/>
            <person name="Dong C."/>
            <person name="Wang J."/>
            <person name="Liao Y."/>
            <person name="Shao Z."/>
        </authorList>
    </citation>
    <scope>NUCLEOTIDE SEQUENCE [LARGE SCALE GENOMIC DNA]</scope>
    <source>
        <strain evidence="2 3">PS728</strain>
    </source>
</reference>
<sequence>MVAWCGGVILFGAVLAGGGLPATDGAVTFLYNLLGGLAPGALNLDAPGMRFSVALMGAVTLGWGLTILLLLPAIHAAGAPAWRGLTLALAVWYVIDGALSVATGFALNIVPNTALAVAYLVPVLASGALRPARR</sequence>
<feature type="transmembrane region" description="Helical" evidence="1">
    <location>
        <begin position="85"/>
        <end position="107"/>
    </location>
</feature>
<feature type="transmembrane region" description="Helical" evidence="1">
    <location>
        <begin position="49"/>
        <end position="73"/>
    </location>
</feature>
<name>A0A062VEJ1_9PROT</name>
<keyword evidence="1" id="KW-0472">Membrane</keyword>
<gene>
    <name evidence="2" type="ORF">HPO_09413</name>
</gene>
<dbReference type="AlphaFoldDB" id="A0A062VEJ1"/>
<proteinExistence type="predicted"/>
<dbReference type="PATRIC" id="fig|1280954.3.peg.1906"/>
<feature type="transmembrane region" description="Helical" evidence="1">
    <location>
        <begin position="113"/>
        <end position="132"/>
    </location>
</feature>
<keyword evidence="1" id="KW-1133">Transmembrane helix</keyword>
<accession>A0A062VEJ1</accession>
<keyword evidence="1" id="KW-0812">Transmembrane</keyword>
<dbReference type="eggNOG" id="ENOG5034970">
    <property type="taxonomic scope" value="Bacteria"/>
</dbReference>
<organism evidence="2 3">
    <name type="scientific">Hyphomonas polymorpha PS728</name>
    <dbReference type="NCBI Taxonomy" id="1280954"/>
    <lineage>
        <taxon>Bacteria</taxon>
        <taxon>Pseudomonadati</taxon>
        <taxon>Pseudomonadota</taxon>
        <taxon>Alphaproteobacteria</taxon>
        <taxon>Hyphomonadales</taxon>
        <taxon>Hyphomonadaceae</taxon>
        <taxon>Hyphomonas</taxon>
    </lineage>
</organism>
<comment type="caution">
    <text evidence="2">The sequence shown here is derived from an EMBL/GenBank/DDBJ whole genome shotgun (WGS) entry which is preliminary data.</text>
</comment>
<evidence type="ECO:0000313" key="3">
    <source>
        <dbReference type="Proteomes" id="UP000027100"/>
    </source>
</evidence>
<evidence type="ECO:0000313" key="2">
    <source>
        <dbReference type="EMBL" id="KCZ98763.1"/>
    </source>
</evidence>
<keyword evidence="3" id="KW-1185">Reference proteome</keyword>
<evidence type="ECO:0000256" key="1">
    <source>
        <dbReference type="SAM" id="Phobius"/>
    </source>
</evidence>
<dbReference type="Proteomes" id="UP000027100">
    <property type="component" value="Unassembled WGS sequence"/>
</dbReference>